<protein>
    <submittedName>
        <fullName evidence="1">Uncharacterized protein</fullName>
    </submittedName>
</protein>
<organism evidence="1 2">
    <name type="scientific">Diplodia seriata</name>
    <dbReference type="NCBI Taxonomy" id="420778"/>
    <lineage>
        <taxon>Eukaryota</taxon>
        <taxon>Fungi</taxon>
        <taxon>Dikarya</taxon>
        <taxon>Ascomycota</taxon>
        <taxon>Pezizomycotina</taxon>
        <taxon>Dothideomycetes</taxon>
        <taxon>Dothideomycetes incertae sedis</taxon>
        <taxon>Botryosphaeriales</taxon>
        <taxon>Botryosphaeriaceae</taxon>
        <taxon>Diplodia</taxon>
    </lineage>
</organism>
<reference evidence="1 2" key="2">
    <citation type="submission" date="2015-05" db="EMBL/GenBank/DDBJ databases">
        <title>Distinctive expansion of gene families associated with plant cell wall degradation and secondary metabolism in the genomes of grapevine trunk pathogens.</title>
        <authorList>
            <person name="Lawrence D.P."/>
            <person name="Travadon R."/>
            <person name="Rolshausen P.E."/>
            <person name="Baumgartner K."/>
        </authorList>
    </citation>
    <scope>NUCLEOTIDE SEQUENCE [LARGE SCALE GENOMIC DNA]</scope>
    <source>
        <strain evidence="1">DS831</strain>
    </source>
</reference>
<dbReference type="Proteomes" id="UP000034182">
    <property type="component" value="Unassembled WGS sequence"/>
</dbReference>
<proteinExistence type="predicted"/>
<sequence>MGRVEDTDYIIILRDMDERETDKLFDHTRRILTNKMETHLRISDHPINPSGRAEYSWVRKRSKSKEPVRMRSSNVARRNTLWLA</sequence>
<dbReference type="EMBL" id="LAQI01000029">
    <property type="protein sequence ID" value="KKY26967.1"/>
    <property type="molecule type" value="Genomic_DNA"/>
</dbReference>
<comment type="caution">
    <text evidence="1">The sequence shown here is derived from an EMBL/GenBank/DDBJ whole genome shotgun (WGS) entry which is preliminary data.</text>
</comment>
<name>A0A0G2EWD8_9PEZI</name>
<gene>
    <name evidence="1" type="ORF">UCDDS831_g01015</name>
</gene>
<reference evidence="1 2" key="1">
    <citation type="submission" date="2015-03" db="EMBL/GenBank/DDBJ databases">
        <authorList>
            <person name="Morales-Cruz A."/>
            <person name="Amrine K.C."/>
            <person name="Cantu D."/>
        </authorList>
    </citation>
    <scope>NUCLEOTIDE SEQUENCE [LARGE SCALE GENOMIC DNA]</scope>
    <source>
        <strain evidence="1">DS831</strain>
    </source>
</reference>
<accession>A0A0G2EWD8</accession>
<dbReference type="AlphaFoldDB" id="A0A0G2EWD8"/>
<evidence type="ECO:0000313" key="1">
    <source>
        <dbReference type="EMBL" id="KKY26967.1"/>
    </source>
</evidence>
<evidence type="ECO:0000313" key="2">
    <source>
        <dbReference type="Proteomes" id="UP000034182"/>
    </source>
</evidence>